<feature type="non-terminal residue" evidence="1">
    <location>
        <position position="1"/>
    </location>
</feature>
<organism evidence="1">
    <name type="scientific">mine drainage metagenome</name>
    <dbReference type="NCBI Taxonomy" id="410659"/>
    <lineage>
        <taxon>unclassified sequences</taxon>
        <taxon>metagenomes</taxon>
        <taxon>ecological metagenomes</taxon>
    </lineage>
</organism>
<dbReference type="EMBL" id="AUZX01004278">
    <property type="protein sequence ID" value="EQD71277.1"/>
    <property type="molecule type" value="Genomic_DNA"/>
</dbReference>
<comment type="caution">
    <text evidence="1">The sequence shown here is derived from an EMBL/GenBank/DDBJ whole genome shotgun (WGS) entry which is preliminary data.</text>
</comment>
<reference evidence="1" key="2">
    <citation type="journal article" date="2014" name="ISME J.">
        <title>Microbial stratification in low pH oxic and suboxic macroscopic growths along an acid mine drainage.</title>
        <authorList>
            <person name="Mendez-Garcia C."/>
            <person name="Mesa V."/>
            <person name="Sprenger R.R."/>
            <person name="Richter M."/>
            <person name="Diez M.S."/>
            <person name="Solano J."/>
            <person name="Bargiela R."/>
            <person name="Golyshina O.V."/>
            <person name="Manteca A."/>
            <person name="Ramos J.L."/>
            <person name="Gallego J.R."/>
            <person name="Llorente I."/>
            <person name="Martins Dos Santos V.A."/>
            <person name="Jensen O.N."/>
            <person name="Pelaez A.I."/>
            <person name="Sanchez J."/>
            <person name="Ferrer M."/>
        </authorList>
    </citation>
    <scope>NUCLEOTIDE SEQUENCE</scope>
</reference>
<dbReference type="InterPro" id="IPR012341">
    <property type="entry name" value="6hp_glycosidase-like_sf"/>
</dbReference>
<gene>
    <name evidence="1" type="ORF">B1A_05865</name>
</gene>
<dbReference type="AlphaFoldDB" id="T1BNA3"/>
<feature type="non-terminal residue" evidence="1">
    <location>
        <position position="117"/>
    </location>
</feature>
<protein>
    <submittedName>
        <fullName evidence="1">Glucan 1,4-alpha-glucosidase</fullName>
    </submittedName>
</protein>
<accession>T1BNA3</accession>
<evidence type="ECO:0000313" key="1">
    <source>
        <dbReference type="EMBL" id="EQD71277.1"/>
    </source>
</evidence>
<name>T1BNA3_9ZZZZ</name>
<sequence>DWTFTDCGRLLPGHPEHYERIARIPPADTGEHLPECRVFLPIRNLPPEEMYKSQCCVVDSGFLELVRLGLRAASDPHVLKTLPVWDALCRRETLCGPAWHRYNGDGYGEHEDGSPFD</sequence>
<proteinExistence type="predicted"/>
<dbReference type="GO" id="GO:0005975">
    <property type="term" value="P:carbohydrate metabolic process"/>
    <property type="evidence" value="ECO:0007669"/>
    <property type="project" value="InterPro"/>
</dbReference>
<dbReference type="Gene3D" id="1.50.10.10">
    <property type="match status" value="1"/>
</dbReference>
<reference evidence="1" key="1">
    <citation type="submission" date="2013-08" db="EMBL/GenBank/DDBJ databases">
        <authorList>
            <person name="Mendez C."/>
            <person name="Richter M."/>
            <person name="Ferrer M."/>
            <person name="Sanchez J."/>
        </authorList>
    </citation>
    <scope>NUCLEOTIDE SEQUENCE</scope>
</reference>
<dbReference type="InterPro" id="IPR008928">
    <property type="entry name" value="6-hairpin_glycosidase_sf"/>
</dbReference>
<dbReference type="SUPFAM" id="SSF48208">
    <property type="entry name" value="Six-hairpin glycosidases"/>
    <property type="match status" value="1"/>
</dbReference>